<evidence type="ECO:0000256" key="1">
    <source>
        <dbReference type="SAM" id="MobiDB-lite"/>
    </source>
</evidence>
<evidence type="ECO:0000313" key="2">
    <source>
        <dbReference type="EMBL" id="QLI66533.1"/>
    </source>
</evidence>
<feature type="compositionally biased region" description="Low complexity" evidence="1">
    <location>
        <begin position="43"/>
        <end position="57"/>
    </location>
</feature>
<evidence type="ECO:0000313" key="3">
    <source>
        <dbReference type="Proteomes" id="UP000510686"/>
    </source>
</evidence>
<feature type="compositionally biased region" description="Low complexity" evidence="1">
    <location>
        <begin position="217"/>
        <end position="226"/>
    </location>
</feature>
<sequence length="265" mass="29914">MQRPRPPSASTSPHSRAGPDGAPRSASRARWHMSPSPSPSPSPSRSRTPSQSRSPSRSTRRSASRPPPRRSSRDSQQEKEHNRGSLIKDSAGLLLGIGVAAVVAHRFWPKGMLYGAKEEWETRLDKARDKVLGDDNGRDPDVRRRERGRSMNRGRAYHYHYDYESERLAVERGPAAPSPGSRSCWERVPRGRSLGPLRRRVYQEAADTARWERPGPGHRQQGRGEPLYASEGFPQLPDVDLGHRARREDDFTVVERLAAAWWPRV</sequence>
<gene>
    <name evidence="2" type="ORF">G6M90_00g041420</name>
</gene>
<organism evidence="2 3">
    <name type="scientific">Metarhizium brunneum</name>
    <dbReference type="NCBI Taxonomy" id="500148"/>
    <lineage>
        <taxon>Eukaryota</taxon>
        <taxon>Fungi</taxon>
        <taxon>Dikarya</taxon>
        <taxon>Ascomycota</taxon>
        <taxon>Pezizomycotina</taxon>
        <taxon>Sordariomycetes</taxon>
        <taxon>Hypocreomycetidae</taxon>
        <taxon>Hypocreales</taxon>
        <taxon>Clavicipitaceae</taxon>
        <taxon>Metarhizium</taxon>
    </lineage>
</organism>
<dbReference type="EMBL" id="CP058933">
    <property type="protein sequence ID" value="QLI66533.1"/>
    <property type="molecule type" value="Genomic_DNA"/>
</dbReference>
<dbReference type="AlphaFoldDB" id="A0A7D5UU21"/>
<feature type="region of interest" description="Disordered" evidence="1">
    <location>
        <begin position="1"/>
        <end position="88"/>
    </location>
</feature>
<proteinExistence type="predicted"/>
<dbReference type="RefSeq" id="XP_014547487.1">
    <property type="nucleotide sequence ID" value="XM_014692001.1"/>
</dbReference>
<dbReference type="KEGG" id="mbrn:26240050"/>
<keyword evidence="3" id="KW-1185">Reference proteome</keyword>
<name>A0A7D5UU21_9HYPO</name>
<dbReference type="Proteomes" id="UP000510686">
    <property type="component" value="Chromosome 2"/>
</dbReference>
<accession>A0A7D5UU21</accession>
<dbReference type="GeneID" id="26240050"/>
<feature type="compositionally biased region" description="Basic residues" evidence="1">
    <location>
        <begin position="58"/>
        <end position="70"/>
    </location>
</feature>
<feature type="region of interest" description="Disordered" evidence="1">
    <location>
        <begin position="205"/>
        <end position="241"/>
    </location>
</feature>
<protein>
    <submittedName>
        <fullName evidence="2">Uncharacterized protein</fullName>
    </submittedName>
</protein>
<feature type="compositionally biased region" description="Basic and acidic residues" evidence="1">
    <location>
        <begin position="71"/>
        <end position="83"/>
    </location>
</feature>
<dbReference type="OrthoDB" id="5237337at2759"/>
<reference evidence="2 3" key="1">
    <citation type="submission" date="2020-07" db="EMBL/GenBank/DDBJ databases">
        <title>Telomere length de novo assembly of all 7 chromosomes of the fungus, Metarhizium brunneum, using a novel assembly pipeline.</title>
        <authorList>
            <person name="Saud z."/>
            <person name="Kortsinoglou A."/>
            <person name="Kouvelis V.N."/>
            <person name="Butt T.M."/>
        </authorList>
    </citation>
    <scope>NUCLEOTIDE SEQUENCE [LARGE SCALE GENOMIC DNA]</scope>
    <source>
        <strain evidence="2 3">4556</strain>
    </source>
</reference>